<evidence type="ECO:0000256" key="5">
    <source>
        <dbReference type="ARBA" id="ARBA00022827"/>
    </source>
</evidence>
<organism evidence="7 8">
    <name type="scientific">Methanohalobium evestigatum (strain ATCC BAA-1072 / DSM 3721 / NBRC 107634 / OCM 161 / Z-7303)</name>
    <dbReference type="NCBI Taxonomy" id="644295"/>
    <lineage>
        <taxon>Archaea</taxon>
        <taxon>Methanobacteriati</taxon>
        <taxon>Methanobacteriota</taxon>
        <taxon>Stenosarchaea group</taxon>
        <taxon>Methanomicrobia</taxon>
        <taxon>Methanosarcinales</taxon>
        <taxon>Methanosarcinaceae</taxon>
        <taxon>Methanohalobium</taxon>
    </lineage>
</organism>
<keyword evidence="6" id="KW-0560">Oxidoreductase</keyword>
<dbReference type="PANTHER" id="PTHR45754:SF3">
    <property type="entry name" value="METHYLENETETRAHYDROFOLATE REDUCTASE (NADPH)"/>
    <property type="match status" value="1"/>
</dbReference>
<dbReference type="InterPro" id="IPR029041">
    <property type="entry name" value="FAD-linked_oxidoreductase-like"/>
</dbReference>
<evidence type="ECO:0000256" key="1">
    <source>
        <dbReference type="ARBA" id="ARBA00001974"/>
    </source>
</evidence>
<keyword evidence="4" id="KW-0285">Flavoprotein</keyword>
<sequence length="291" mass="31724">MPSFGQKLKSGEFVVTSEITPPKGSDISSVLKISDTLKGWVDAINITDNNRAVMRMSPLALGKILADTGHNVIMQMTCRDRNRLAIQSDLLGANALGIDSICIMTGDHTTKGDHPGAKPVYDLDSVQLLSMVKKLTQGYDFSGNQLEGTPHFTVGVVSNIDISQKMQMMKLKKKAEMGVDFIQTQAVYDVDQFKEFTESVKHLSVPIIAGIIPLKSANMARFMNNNIPGIKIGDDIISRLEEAKDPVYEGLAISAETINEIRDICNGVHIMPIGKSLNTVTLLEMAGFSPE</sequence>
<dbReference type="CDD" id="cd00537">
    <property type="entry name" value="MTHFR"/>
    <property type="match status" value="1"/>
</dbReference>
<evidence type="ECO:0000313" key="8">
    <source>
        <dbReference type="Proteomes" id="UP000000391"/>
    </source>
</evidence>
<accession>D7E5Y0</accession>
<dbReference type="KEGG" id="mev:Metev_0070"/>
<comment type="similarity">
    <text evidence="3">Belongs to the methylenetetrahydrofolate reductase family.</text>
</comment>
<dbReference type="PANTHER" id="PTHR45754">
    <property type="entry name" value="METHYLENETETRAHYDROFOLATE REDUCTASE"/>
    <property type="match status" value="1"/>
</dbReference>
<dbReference type="STRING" id="644295.Metev_0070"/>
<dbReference type="HOGENOM" id="CLU_057297_2_0_2"/>
<dbReference type="GO" id="GO:0071949">
    <property type="term" value="F:FAD binding"/>
    <property type="evidence" value="ECO:0007669"/>
    <property type="project" value="TreeGrafter"/>
</dbReference>
<keyword evidence="8" id="KW-1185">Reference proteome</keyword>
<dbReference type="UniPathway" id="UPA00193"/>
<proteinExistence type="inferred from homology"/>
<keyword evidence="5" id="KW-0274">FAD</keyword>
<dbReference type="Proteomes" id="UP000000391">
    <property type="component" value="Chromosome"/>
</dbReference>
<comment type="cofactor">
    <cofactor evidence="1">
        <name>FAD</name>
        <dbReference type="ChEBI" id="CHEBI:57692"/>
    </cofactor>
</comment>
<dbReference type="GO" id="GO:0035999">
    <property type="term" value="P:tetrahydrofolate interconversion"/>
    <property type="evidence" value="ECO:0007669"/>
    <property type="project" value="UniProtKB-UniPathway"/>
</dbReference>
<evidence type="ECO:0000256" key="3">
    <source>
        <dbReference type="ARBA" id="ARBA00006743"/>
    </source>
</evidence>
<dbReference type="EMBL" id="CP002069">
    <property type="protein sequence ID" value="ADI73002.1"/>
    <property type="molecule type" value="Genomic_DNA"/>
</dbReference>
<dbReference type="SUPFAM" id="SSF51730">
    <property type="entry name" value="FAD-linked oxidoreductase"/>
    <property type="match status" value="1"/>
</dbReference>
<gene>
    <name evidence="7" type="ordered locus">Metev_0070</name>
</gene>
<dbReference type="InterPro" id="IPR003171">
    <property type="entry name" value="Mehydrof_redctse-like"/>
</dbReference>
<dbReference type="GO" id="GO:0005829">
    <property type="term" value="C:cytosol"/>
    <property type="evidence" value="ECO:0007669"/>
    <property type="project" value="TreeGrafter"/>
</dbReference>
<evidence type="ECO:0000256" key="4">
    <source>
        <dbReference type="ARBA" id="ARBA00022630"/>
    </source>
</evidence>
<evidence type="ECO:0000256" key="6">
    <source>
        <dbReference type="ARBA" id="ARBA00023002"/>
    </source>
</evidence>
<comment type="pathway">
    <text evidence="2">One-carbon metabolism; tetrahydrofolate interconversion.</text>
</comment>
<evidence type="ECO:0000313" key="7">
    <source>
        <dbReference type="EMBL" id="ADI73002.1"/>
    </source>
</evidence>
<dbReference type="Gene3D" id="3.20.20.220">
    <property type="match status" value="1"/>
</dbReference>
<dbReference type="GO" id="GO:0009086">
    <property type="term" value="P:methionine biosynthetic process"/>
    <property type="evidence" value="ECO:0007669"/>
    <property type="project" value="TreeGrafter"/>
</dbReference>
<dbReference type="AlphaFoldDB" id="D7E5Y0"/>
<evidence type="ECO:0000256" key="2">
    <source>
        <dbReference type="ARBA" id="ARBA00004777"/>
    </source>
</evidence>
<dbReference type="Pfam" id="PF02219">
    <property type="entry name" value="MTHFR"/>
    <property type="match status" value="1"/>
</dbReference>
<dbReference type="GO" id="GO:0004489">
    <property type="term" value="F:methylenetetrahydrofolate reductase [NAD(P)H] activity"/>
    <property type="evidence" value="ECO:0007669"/>
    <property type="project" value="InterPro"/>
</dbReference>
<name>D7E5Y0_METEZ</name>
<dbReference type="OrthoDB" id="146284at2157"/>
<reference evidence="7 8" key="1">
    <citation type="submission" date="2010-06" db="EMBL/GenBank/DDBJ databases">
        <title>Complete sequence chromosome of Methanohalobium evestigatum Z-7303.</title>
        <authorList>
            <consortium name="US DOE Joint Genome Institute"/>
            <person name="Lucas S."/>
            <person name="Copeland A."/>
            <person name="Lapidus A."/>
            <person name="Cheng J.-F."/>
            <person name="Bruce D."/>
            <person name="Goodwin L."/>
            <person name="Pitluck S."/>
            <person name="Saunders E."/>
            <person name="Detter J.C."/>
            <person name="Han C."/>
            <person name="Tapia R."/>
            <person name="Land M."/>
            <person name="Hauser L."/>
            <person name="Kyrpides N."/>
            <person name="Mikhailova N."/>
            <person name="Sieprawska-Lupa M."/>
            <person name="Whitman W.B."/>
            <person name="Anderson I."/>
            <person name="Woyke T."/>
        </authorList>
    </citation>
    <scope>NUCLEOTIDE SEQUENCE [LARGE SCALE GENOMIC DNA]</scope>
    <source>
        <strain evidence="8">ATCC BAA-1072 / DSM 3721 / NBRC 107634 / OCM 161 / Z-7303</strain>
    </source>
</reference>
<protein>
    <submittedName>
        <fullName evidence="7">Methylenetetrahydrofolate reductase</fullName>
    </submittedName>
</protein>